<protein>
    <submittedName>
        <fullName evidence="2">Uncharacterized protein</fullName>
    </submittedName>
</protein>
<comment type="caution">
    <text evidence="2">The sequence shown here is derived from an EMBL/GenBank/DDBJ whole genome shotgun (WGS) entry which is preliminary data.</text>
</comment>
<gene>
    <name evidence="2" type="ORF">PHJA_002336400</name>
</gene>
<name>A0A830D0I6_9LAMI</name>
<feature type="compositionally biased region" description="Basic and acidic residues" evidence="1">
    <location>
        <begin position="59"/>
        <end position="80"/>
    </location>
</feature>
<dbReference type="OrthoDB" id="1869542at2759"/>
<keyword evidence="3" id="KW-1185">Reference proteome</keyword>
<organism evidence="2 3">
    <name type="scientific">Phtheirospermum japonicum</name>
    <dbReference type="NCBI Taxonomy" id="374723"/>
    <lineage>
        <taxon>Eukaryota</taxon>
        <taxon>Viridiplantae</taxon>
        <taxon>Streptophyta</taxon>
        <taxon>Embryophyta</taxon>
        <taxon>Tracheophyta</taxon>
        <taxon>Spermatophyta</taxon>
        <taxon>Magnoliopsida</taxon>
        <taxon>eudicotyledons</taxon>
        <taxon>Gunneridae</taxon>
        <taxon>Pentapetalae</taxon>
        <taxon>asterids</taxon>
        <taxon>lamiids</taxon>
        <taxon>Lamiales</taxon>
        <taxon>Orobanchaceae</taxon>
        <taxon>Orobanchaceae incertae sedis</taxon>
        <taxon>Phtheirospermum</taxon>
    </lineage>
</organism>
<dbReference type="PANTHER" id="PTHR36387">
    <property type="entry name" value="UDP-N-ACETYLMURAMOYL-L-ALANYL-D-GLUTAMATE-2, 6-DIAMINOPIMELATE LIGASE"/>
    <property type="match status" value="1"/>
</dbReference>
<evidence type="ECO:0000313" key="3">
    <source>
        <dbReference type="Proteomes" id="UP000653305"/>
    </source>
</evidence>
<proteinExistence type="predicted"/>
<dbReference type="EMBL" id="BMAC01000717">
    <property type="protein sequence ID" value="GFQ01925.1"/>
    <property type="molecule type" value="Genomic_DNA"/>
</dbReference>
<reference evidence="2" key="1">
    <citation type="submission" date="2020-07" db="EMBL/GenBank/DDBJ databases">
        <title>Ethylene signaling mediates host invasion by parasitic plants.</title>
        <authorList>
            <person name="Yoshida S."/>
        </authorList>
    </citation>
    <scope>NUCLEOTIDE SEQUENCE</scope>
    <source>
        <strain evidence="2">Okayama</strain>
    </source>
</reference>
<dbReference type="PANTHER" id="PTHR36387:SF2">
    <property type="entry name" value="UDP-N-ACETYLMURAMOYL-L-ALANYL-D-GLUTAMATE-2, 6-DIAMINOPIMELATE LIGASE"/>
    <property type="match status" value="1"/>
</dbReference>
<feature type="region of interest" description="Disordered" evidence="1">
    <location>
        <begin position="1"/>
        <end position="129"/>
    </location>
</feature>
<evidence type="ECO:0000313" key="2">
    <source>
        <dbReference type="EMBL" id="GFQ01925.1"/>
    </source>
</evidence>
<accession>A0A830D0I6</accession>
<evidence type="ECO:0000256" key="1">
    <source>
        <dbReference type="SAM" id="MobiDB-lite"/>
    </source>
</evidence>
<feature type="compositionally biased region" description="Basic and acidic residues" evidence="1">
    <location>
        <begin position="26"/>
        <end position="45"/>
    </location>
</feature>
<dbReference type="Proteomes" id="UP000653305">
    <property type="component" value="Unassembled WGS sequence"/>
</dbReference>
<dbReference type="AlphaFoldDB" id="A0A830D0I6"/>
<sequence length="178" mass="20209">MPDKEMDSDSDAPEEFTAHQGMQQDEELRKVQRENKARVAREGKERRRQRAQKLTPRSLPKEGKSKKDETETETHEDSEGNKGMLPDDIVKLLAANEKKVFTSDSEDEQVDKKPASKKRKPKKSGLEPVILKDIPTAQCVQNSLDFLKKRKMQVPRSSAVLNNSNQALRLLSKTGLLD</sequence>